<sequence length="123" mass="13070">MEFKLLMVFVDEDKTDKVLDASREAGATGATIITNARGQGLKKTLGIFGLEILDPRDVLLILVESRRVDPVLAAVRNAGKLDESLSTGIALVIDIEQAVGLSDHVKSLAQKVPPGPDHKVGAT</sequence>
<dbReference type="PROSITE" id="PS51343">
    <property type="entry name" value="PII_GLNB_DOM"/>
    <property type="match status" value="1"/>
</dbReference>
<dbReference type="Gene3D" id="3.30.70.120">
    <property type="match status" value="1"/>
</dbReference>
<dbReference type="AlphaFoldDB" id="A0A137SI86"/>
<dbReference type="GO" id="GO:0006808">
    <property type="term" value="P:regulation of nitrogen utilization"/>
    <property type="evidence" value="ECO:0007669"/>
    <property type="project" value="InterPro"/>
</dbReference>
<dbReference type="GeneID" id="94725284"/>
<organism evidence="1 2">
    <name type="scientific">Marinobacter excellens LAMA 842</name>
    <dbReference type="NCBI Taxonomy" id="1306954"/>
    <lineage>
        <taxon>Bacteria</taxon>
        <taxon>Pseudomonadati</taxon>
        <taxon>Pseudomonadota</taxon>
        <taxon>Gammaproteobacteria</taxon>
        <taxon>Pseudomonadales</taxon>
        <taxon>Marinobacteraceae</taxon>
        <taxon>Marinobacter</taxon>
    </lineage>
</organism>
<gene>
    <name evidence="1" type="ORF">J122_204</name>
</gene>
<dbReference type="RefSeq" id="WP_061330738.1">
    <property type="nucleotide sequence ID" value="NZ_LOCO01000001.1"/>
</dbReference>
<name>A0A137SI86_9GAMM</name>
<dbReference type="GO" id="GO:0030234">
    <property type="term" value="F:enzyme regulator activity"/>
    <property type="evidence" value="ECO:0007669"/>
    <property type="project" value="InterPro"/>
</dbReference>
<proteinExistence type="predicted"/>
<evidence type="ECO:0000313" key="2">
    <source>
        <dbReference type="Proteomes" id="UP000070282"/>
    </source>
</evidence>
<accession>A0A137SI86</accession>
<dbReference type="Proteomes" id="UP000070282">
    <property type="component" value="Unassembled WGS sequence"/>
</dbReference>
<reference evidence="2" key="1">
    <citation type="submission" date="2015-12" db="EMBL/GenBank/DDBJ databases">
        <authorList>
            <person name="Lima A."/>
            <person name="Farahani Zayas N."/>
            <person name="Castro Da Silva M.A."/>
            <person name="Cabral A."/>
            <person name="Pessatti M.L."/>
        </authorList>
    </citation>
    <scope>NUCLEOTIDE SEQUENCE [LARGE SCALE GENOMIC DNA]</scope>
    <source>
        <strain evidence="2">LAMA 842</strain>
    </source>
</reference>
<dbReference type="InterPro" id="IPR002187">
    <property type="entry name" value="N-reg_PII"/>
</dbReference>
<dbReference type="SUPFAM" id="SSF54913">
    <property type="entry name" value="GlnB-like"/>
    <property type="match status" value="1"/>
</dbReference>
<dbReference type="Pfam" id="PF00543">
    <property type="entry name" value="P-II"/>
    <property type="match status" value="1"/>
</dbReference>
<dbReference type="SMART" id="SM00938">
    <property type="entry name" value="P-II"/>
    <property type="match status" value="1"/>
</dbReference>
<dbReference type="InterPro" id="IPR015867">
    <property type="entry name" value="N-reg_PII/ATP_PRibTrfase_C"/>
</dbReference>
<keyword evidence="2" id="KW-1185">Reference proteome</keyword>
<dbReference type="EMBL" id="LOCO01000001">
    <property type="protein sequence ID" value="KXO12158.1"/>
    <property type="molecule type" value="Genomic_DNA"/>
</dbReference>
<comment type="caution">
    <text evidence="1">The sequence shown here is derived from an EMBL/GenBank/DDBJ whole genome shotgun (WGS) entry which is preliminary data.</text>
</comment>
<evidence type="ECO:0000313" key="1">
    <source>
        <dbReference type="EMBL" id="KXO12158.1"/>
    </source>
</evidence>
<dbReference type="InterPro" id="IPR011322">
    <property type="entry name" value="N-reg_PII-like_a/b"/>
</dbReference>
<dbReference type="PATRIC" id="fig|1306954.6.peg.200"/>
<protein>
    <submittedName>
        <fullName evidence="1">Putative nitrogen regulatory protein P-II</fullName>
    </submittedName>
</protein>